<evidence type="ECO:0000313" key="2">
    <source>
        <dbReference type="EMBL" id="CAD6333777.1"/>
    </source>
</evidence>
<comment type="caution">
    <text evidence="2">The sequence shown here is derived from an EMBL/GenBank/DDBJ whole genome shotgun (WGS) entry which is preliminary data.</text>
</comment>
<keyword evidence="3" id="KW-1185">Reference proteome</keyword>
<proteinExistence type="predicted"/>
<accession>A0A811RV56</accession>
<protein>
    <recommendedName>
        <fullName evidence="4">Secreted protein</fullName>
    </recommendedName>
</protein>
<evidence type="ECO:0008006" key="4">
    <source>
        <dbReference type="Google" id="ProtNLM"/>
    </source>
</evidence>
<organism evidence="2 3">
    <name type="scientific">Miscanthus lutarioriparius</name>
    <dbReference type="NCBI Taxonomy" id="422564"/>
    <lineage>
        <taxon>Eukaryota</taxon>
        <taxon>Viridiplantae</taxon>
        <taxon>Streptophyta</taxon>
        <taxon>Embryophyta</taxon>
        <taxon>Tracheophyta</taxon>
        <taxon>Spermatophyta</taxon>
        <taxon>Magnoliopsida</taxon>
        <taxon>Liliopsida</taxon>
        <taxon>Poales</taxon>
        <taxon>Poaceae</taxon>
        <taxon>PACMAD clade</taxon>
        <taxon>Panicoideae</taxon>
        <taxon>Andropogonodae</taxon>
        <taxon>Andropogoneae</taxon>
        <taxon>Saccharinae</taxon>
        <taxon>Miscanthus</taxon>
    </lineage>
</organism>
<name>A0A811RV56_9POAL</name>
<gene>
    <name evidence="2" type="ORF">NCGR_LOCUS57875</name>
</gene>
<evidence type="ECO:0000256" key="1">
    <source>
        <dbReference type="SAM" id="SignalP"/>
    </source>
</evidence>
<evidence type="ECO:0000313" key="3">
    <source>
        <dbReference type="Proteomes" id="UP000604825"/>
    </source>
</evidence>
<feature type="chain" id="PRO_5032606196" description="Secreted protein" evidence="1">
    <location>
        <begin position="19"/>
        <end position="113"/>
    </location>
</feature>
<dbReference type="Proteomes" id="UP000604825">
    <property type="component" value="Unassembled WGS sequence"/>
</dbReference>
<dbReference type="EMBL" id="CAJGYO010000017">
    <property type="protein sequence ID" value="CAD6333777.1"/>
    <property type="molecule type" value="Genomic_DNA"/>
</dbReference>
<feature type="signal peptide" evidence="1">
    <location>
        <begin position="1"/>
        <end position="18"/>
    </location>
</feature>
<sequence>MADALLLLLLLLRPPLPASHLCFSLPFLSLSSLPSRGSGTDTNCRFQCNSTSPAIYLFDEMRDPKVCLPSGQPLPPLFDFSEAVFKCWELIDGFSSSIELKGQIQTVGSNATQ</sequence>
<keyword evidence="1" id="KW-0732">Signal</keyword>
<dbReference type="AlphaFoldDB" id="A0A811RV56"/>
<reference evidence="2" key="1">
    <citation type="submission" date="2020-10" db="EMBL/GenBank/DDBJ databases">
        <authorList>
            <person name="Han B."/>
            <person name="Lu T."/>
            <person name="Zhao Q."/>
            <person name="Huang X."/>
            <person name="Zhao Y."/>
        </authorList>
    </citation>
    <scope>NUCLEOTIDE SEQUENCE</scope>
</reference>